<dbReference type="FunFam" id="3.30.70.330:FF:000161">
    <property type="entry name" value="RNA binding (RRM/RBD/RNP motifs) family protein"/>
    <property type="match status" value="1"/>
</dbReference>
<feature type="region of interest" description="Disordered" evidence="2">
    <location>
        <begin position="390"/>
        <end position="413"/>
    </location>
</feature>
<dbReference type="InterPro" id="IPR039780">
    <property type="entry name" value="Mot2"/>
</dbReference>
<dbReference type="AlphaFoldDB" id="A0A200R611"/>
<proteinExistence type="predicted"/>
<dbReference type="OrthoDB" id="1923159at2759"/>
<dbReference type="EMBL" id="MVGT01000437">
    <property type="protein sequence ID" value="OVA18182.1"/>
    <property type="molecule type" value="Genomic_DNA"/>
</dbReference>
<feature type="compositionally biased region" description="Low complexity" evidence="2">
    <location>
        <begin position="680"/>
        <end position="692"/>
    </location>
</feature>
<name>A0A200R611_MACCD</name>
<organism evidence="4 5">
    <name type="scientific">Macleaya cordata</name>
    <name type="common">Five-seeded plume-poppy</name>
    <name type="synonym">Bocconia cordata</name>
    <dbReference type="NCBI Taxonomy" id="56857"/>
    <lineage>
        <taxon>Eukaryota</taxon>
        <taxon>Viridiplantae</taxon>
        <taxon>Streptophyta</taxon>
        <taxon>Embryophyta</taxon>
        <taxon>Tracheophyta</taxon>
        <taxon>Spermatophyta</taxon>
        <taxon>Magnoliopsida</taxon>
        <taxon>Ranunculales</taxon>
        <taxon>Papaveraceae</taxon>
        <taxon>Papaveroideae</taxon>
        <taxon>Macleaya</taxon>
    </lineage>
</organism>
<evidence type="ECO:0000313" key="5">
    <source>
        <dbReference type="Proteomes" id="UP000195402"/>
    </source>
</evidence>
<accession>A0A200R611</accession>
<dbReference type="PANTHER" id="PTHR12603">
    <property type="entry name" value="CCR4-NOT TRANSCRIPTION COMPLEX RELATED"/>
    <property type="match status" value="1"/>
</dbReference>
<dbReference type="Proteomes" id="UP000195402">
    <property type="component" value="Unassembled WGS sequence"/>
</dbReference>
<comment type="caution">
    <text evidence="4">The sequence shown here is derived from an EMBL/GenBank/DDBJ whole genome shotgun (WGS) entry which is preliminary data.</text>
</comment>
<dbReference type="InterPro" id="IPR012677">
    <property type="entry name" value="Nucleotide-bd_a/b_plait_sf"/>
</dbReference>
<evidence type="ECO:0000259" key="3">
    <source>
        <dbReference type="PROSITE" id="PS50102"/>
    </source>
</evidence>
<dbReference type="InParanoid" id="A0A200R611"/>
<dbReference type="FunCoup" id="A0A200R611">
    <property type="interactions" value="2298"/>
</dbReference>
<dbReference type="InterPro" id="IPR003954">
    <property type="entry name" value="RRM_euk-type"/>
</dbReference>
<feature type="domain" description="RRM" evidence="3">
    <location>
        <begin position="70"/>
        <end position="156"/>
    </location>
</feature>
<feature type="region of interest" description="Disordered" evidence="2">
    <location>
        <begin position="680"/>
        <end position="719"/>
    </location>
</feature>
<evidence type="ECO:0000256" key="1">
    <source>
        <dbReference type="PROSITE-ProRule" id="PRU00176"/>
    </source>
</evidence>
<gene>
    <name evidence="4" type="ORF">BVC80_1835g603</name>
</gene>
<dbReference type="Pfam" id="PF00076">
    <property type="entry name" value="RRM_1"/>
    <property type="match status" value="1"/>
</dbReference>
<dbReference type="STRING" id="56857.A0A200R611"/>
<dbReference type="Gene3D" id="3.30.70.330">
    <property type="match status" value="1"/>
</dbReference>
<dbReference type="SUPFAM" id="SSF54928">
    <property type="entry name" value="RNA-binding domain, RBD"/>
    <property type="match status" value="1"/>
</dbReference>
<feature type="compositionally biased region" description="Polar residues" evidence="2">
    <location>
        <begin position="710"/>
        <end position="719"/>
    </location>
</feature>
<evidence type="ECO:0000313" key="4">
    <source>
        <dbReference type="EMBL" id="OVA18182.1"/>
    </source>
</evidence>
<dbReference type="GO" id="GO:0003723">
    <property type="term" value="F:RNA binding"/>
    <property type="evidence" value="ECO:0007669"/>
    <property type="project" value="UniProtKB-UniRule"/>
</dbReference>
<dbReference type="InterPro" id="IPR000504">
    <property type="entry name" value="RRM_dom"/>
</dbReference>
<dbReference type="GO" id="GO:0016567">
    <property type="term" value="P:protein ubiquitination"/>
    <property type="evidence" value="ECO:0007669"/>
    <property type="project" value="TreeGrafter"/>
</dbReference>
<dbReference type="InterPro" id="IPR034261">
    <property type="entry name" value="CNOT4_RRM"/>
</dbReference>
<dbReference type="PROSITE" id="PS50102">
    <property type="entry name" value="RRM"/>
    <property type="match status" value="1"/>
</dbReference>
<dbReference type="SMART" id="SM00360">
    <property type="entry name" value="RRM"/>
    <property type="match status" value="1"/>
</dbReference>
<sequence>MDMAEKDNTEGRCPACRTSYDKEKIVGMTVKCERLVSEINSERRLKPQKVKAKASEGRKHLSSIRVIQRHLVYIIGLPSSLADEDLLQRKEYFGQYGKVLKVSISRNAGGAIQYSSNNTFSVYITYSKEDEAVRCIQSVHGFVLEDRSLRACFGTTKYCHAWLRNTPCNNPDCLYLHEVGRQEDSFSKDEIVSAYTRSRAQQITGATINMLRSGNVLPPPTDEHNVSAPSEKPIVRSVPNSSSSHVKGSPPSGASGRSISLPAAASWGSRASNGLPLTTASDCPTVPIKQNPDGCNGSFVFPSAVASTMKASTLLTDVGKKSMETEEKHVVHPNCKFGYSEICKQSMARDCKTTTHDTPEEVVQDAFSATCPPVSENKDGGVTMLLNVRNSEVSNRQPSNSASDKRGNVATDETTQRLCSGLSSIAIGSHTGTEISNANGSVSSHLSSSSLANKGLEQLYYEHGSKPFVRESVTSLSTRETARASEGVFVSRELSDWGSESLVRRGEAQEDLQDLDGPSLKFSEVGHPLHLPNSPNLLKGVSHSNGHTWKNDDSCTASNHPSGDHIAVPTKVVEASLPFRSSELLLSNGYFENNNSSYTELERTFDRPSFESNVEAGRYLGSFNDDAADVLKNSTVDMGESSIISNILSMDFDAWDVSLASPHNLAKLFSETEDGSLKVSSSRKVQSSNQSRFSFARQEDLSQGPYLEPPSSSNTGHMNKYSIHQDSVINGDLYLEKRQPGFSSYLLEESDTFPISHSVVSPSKLSVSRAPISAPPGFSVPSRATPPGFSSQERVDQTFNTSVNHLLENSFSRNQYRTQPTGSVGSIQDVEFNDPAILAVGKGMLPNGINNFIPQMRGSEHDPRLQLLMQQSISAQQNLRFHDQIGDRFSPLNDSYSIPLRNPEQFPFAQSPFQSRNVHISNGHWDGWNEVQNGNDLVLAELLRNERLGFEKYFPGHEDLKYRIPSSGDLYNRAFGM</sequence>
<dbReference type="GO" id="GO:0030014">
    <property type="term" value="C:CCR4-NOT complex"/>
    <property type="evidence" value="ECO:0007669"/>
    <property type="project" value="InterPro"/>
</dbReference>
<dbReference type="PANTHER" id="PTHR12603:SF36">
    <property type="entry name" value="RNA BINDING (RRM_RBD_RNP MOTIFS) FAMILY PROTEIN"/>
    <property type="match status" value="1"/>
</dbReference>
<feature type="region of interest" description="Disordered" evidence="2">
    <location>
        <begin position="211"/>
        <end position="260"/>
    </location>
</feature>
<evidence type="ECO:0000256" key="2">
    <source>
        <dbReference type="SAM" id="MobiDB-lite"/>
    </source>
</evidence>
<keyword evidence="5" id="KW-1185">Reference proteome</keyword>
<dbReference type="SMART" id="SM00361">
    <property type="entry name" value="RRM_1"/>
    <property type="match status" value="1"/>
</dbReference>
<protein>
    <submittedName>
        <fullName evidence="4">RNA recognition motif domain</fullName>
    </submittedName>
</protein>
<feature type="compositionally biased region" description="Polar residues" evidence="2">
    <location>
        <begin position="390"/>
        <end position="402"/>
    </location>
</feature>
<dbReference type="InterPro" id="IPR035979">
    <property type="entry name" value="RBD_domain_sf"/>
</dbReference>
<feature type="compositionally biased region" description="Low complexity" evidence="2">
    <location>
        <begin position="235"/>
        <end position="252"/>
    </location>
</feature>
<reference evidence="4 5" key="1">
    <citation type="journal article" date="2017" name="Mol. Plant">
        <title>The Genome of Medicinal Plant Macleaya cordata Provides New Insights into Benzylisoquinoline Alkaloids Metabolism.</title>
        <authorList>
            <person name="Liu X."/>
            <person name="Liu Y."/>
            <person name="Huang P."/>
            <person name="Ma Y."/>
            <person name="Qing Z."/>
            <person name="Tang Q."/>
            <person name="Cao H."/>
            <person name="Cheng P."/>
            <person name="Zheng Y."/>
            <person name="Yuan Z."/>
            <person name="Zhou Y."/>
            <person name="Liu J."/>
            <person name="Tang Z."/>
            <person name="Zhuo Y."/>
            <person name="Zhang Y."/>
            <person name="Yu L."/>
            <person name="Huang J."/>
            <person name="Yang P."/>
            <person name="Peng Q."/>
            <person name="Zhang J."/>
            <person name="Jiang W."/>
            <person name="Zhang Z."/>
            <person name="Lin K."/>
            <person name="Ro D.K."/>
            <person name="Chen X."/>
            <person name="Xiong X."/>
            <person name="Shang Y."/>
            <person name="Huang S."/>
            <person name="Zeng J."/>
        </authorList>
    </citation>
    <scope>NUCLEOTIDE SEQUENCE [LARGE SCALE GENOMIC DNA]</scope>
    <source>
        <strain evidence="5">cv. BLH2017</strain>
        <tissue evidence="4">Root</tissue>
    </source>
</reference>
<keyword evidence="1" id="KW-0694">RNA-binding</keyword>
<dbReference type="GO" id="GO:0004842">
    <property type="term" value="F:ubiquitin-protein transferase activity"/>
    <property type="evidence" value="ECO:0007669"/>
    <property type="project" value="InterPro"/>
</dbReference>
<dbReference type="OMA" id="HISNGHW"/>
<dbReference type="CDD" id="cd12438">
    <property type="entry name" value="RRM_CNOT4"/>
    <property type="match status" value="1"/>
</dbReference>